<evidence type="ECO:0000313" key="3">
    <source>
        <dbReference type="Proteomes" id="UP000664109"/>
    </source>
</evidence>
<protein>
    <submittedName>
        <fullName evidence="2">Uncharacterized protein</fullName>
    </submittedName>
</protein>
<feature type="compositionally biased region" description="Acidic residues" evidence="1">
    <location>
        <begin position="33"/>
        <end position="48"/>
    </location>
</feature>
<accession>A0ABS2V1L1</accession>
<organism evidence="2 3">
    <name type="scientific">Streptomyces zhihengii</name>
    <dbReference type="NCBI Taxonomy" id="1818004"/>
    <lineage>
        <taxon>Bacteria</taxon>
        <taxon>Bacillati</taxon>
        <taxon>Actinomycetota</taxon>
        <taxon>Actinomycetes</taxon>
        <taxon>Kitasatosporales</taxon>
        <taxon>Streptomycetaceae</taxon>
        <taxon>Streptomyces</taxon>
    </lineage>
</organism>
<keyword evidence="3" id="KW-1185">Reference proteome</keyword>
<dbReference type="RefSeq" id="WP_205377616.1">
    <property type="nucleotide sequence ID" value="NZ_JAFEJA010000002.1"/>
</dbReference>
<gene>
    <name evidence="2" type="ORF">JE024_33370</name>
</gene>
<evidence type="ECO:0000313" key="2">
    <source>
        <dbReference type="EMBL" id="MBM9623488.1"/>
    </source>
</evidence>
<dbReference type="Proteomes" id="UP000664109">
    <property type="component" value="Unassembled WGS sequence"/>
</dbReference>
<comment type="caution">
    <text evidence="2">The sequence shown here is derived from an EMBL/GenBank/DDBJ whole genome shotgun (WGS) entry which is preliminary data.</text>
</comment>
<reference evidence="2 3" key="1">
    <citation type="journal article" date="2016" name="Arch. Microbiol.">
        <title>Streptomyces zhihengii sp. nov., isolated from rhizospheric soil of Psammosilene tunicoides.</title>
        <authorList>
            <person name="Huang M.J."/>
            <person name="Fei J.J."/>
            <person name="Salam N."/>
            <person name="Kim C.J."/>
            <person name="Hozzein W.N."/>
            <person name="Xiao M."/>
            <person name="Huang H.Q."/>
            <person name="Li W.J."/>
        </authorList>
    </citation>
    <scope>NUCLEOTIDE SEQUENCE [LARGE SCALE GENOMIC DNA]</scope>
    <source>
        <strain evidence="2 3">YIM T102</strain>
    </source>
</reference>
<evidence type="ECO:0000256" key="1">
    <source>
        <dbReference type="SAM" id="MobiDB-lite"/>
    </source>
</evidence>
<name>A0ABS2V1L1_9ACTN</name>
<dbReference type="EMBL" id="JAFEJA010000002">
    <property type="protein sequence ID" value="MBM9623488.1"/>
    <property type="molecule type" value="Genomic_DNA"/>
</dbReference>
<sequence length="48" mass="5101">MSEQTPSQAEGEREPDTGPPGPPRTTPSQAEGEREEETTEDVGESGDD</sequence>
<feature type="region of interest" description="Disordered" evidence="1">
    <location>
        <begin position="1"/>
        <end position="48"/>
    </location>
</feature>
<proteinExistence type="predicted"/>